<sequence length="118" mass="13831">MRELSGAILLRLFKNVQRLVWCKPLRLKRECRKIVSCPLHHLKVIRLCRYFGRTCEFELVKYFLENAIVLEKIIIDPRSQTVTPVLSLSTIEKEQMSRNSSKLQLEGEVPSHIELVIL</sequence>
<dbReference type="InterPro" id="IPR006566">
    <property type="entry name" value="FBD"/>
</dbReference>
<proteinExistence type="predicted"/>
<dbReference type="Pfam" id="PF08387">
    <property type="entry name" value="FBD"/>
    <property type="match status" value="1"/>
</dbReference>
<organism evidence="2 3">
    <name type="scientific">Solanum commersonii</name>
    <name type="common">Commerson's wild potato</name>
    <name type="synonym">Commerson's nightshade</name>
    <dbReference type="NCBI Taxonomy" id="4109"/>
    <lineage>
        <taxon>Eukaryota</taxon>
        <taxon>Viridiplantae</taxon>
        <taxon>Streptophyta</taxon>
        <taxon>Embryophyta</taxon>
        <taxon>Tracheophyta</taxon>
        <taxon>Spermatophyta</taxon>
        <taxon>Magnoliopsida</taxon>
        <taxon>eudicotyledons</taxon>
        <taxon>Gunneridae</taxon>
        <taxon>Pentapetalae</taxon>
        <taxon>asterids</taxon>
        <taxon>lamiids</taxon>
        <taxon>Solanales</taxon>
        <taxon>Solanaceae</taxon>
        <taxon>Solanoideae</taxon>
        <taxon>Solaneae</taxon>
        <taxon>Solanum</taxon>
    </lineage>
</organism>
<dbReference type="AlphaFoldDB" id="A0A9J5ZKC9"/>
<evidence type="ECO:0000313" key="3">
    <source>
        <dbReference type="Proteomes" id="UP000824120"/>
    </source>
</evidence>
<dbReference type="OrthoDB" id="613853at2759"/>
<gene>
    <name evidence="2" type="ORF">H5410_023861</name>
</gene>
<keyword evidence="3" id="KW-1185">Reference proteome</keyword>
<evidence type="ECO:0000259" key="1">
    <source>
        <dbReference type="SMART" id="SM00579"/>
    </source>
</evidence>
<evidence type="ECO:0000313" key="2">
    <source>
        <dbReference type="EMBL" id="KAG5612580.1"/>
    </source>
</evidence>
<dbReference type="Proteomes" id="UP000824120">
    <property type="component" value="Chromosome 4"/>
</dbReference>
<reference evidence="2 3" key="1">
    <citation type="submission" date="2020-09" db="EMBL/GenBank/DDBJ databases">
        <title>De no assembly of potato wild relative species, Solanum commersonii.</title>
        <authorList>
            <person name="Cho K."/>
        </authorList>
    </citation>
    <scope>NUCLEOTIDE SEQUENCE [LARGE SCALE GENOMIC DNA]</scope>
    <source>
        <strain evidence="2">LZ3.2</strain>
        <tissue evidence="2">Leaf</tissue>
    </source>
</reference>
<comment type="caution">
    <text evidence="2">The sequence shown here is derived from an EMBL/GenBank/DDBJ whole genome shotgun (WGS) entry which is preliminary data.</text>
</comment>
<protein>
    <recommendedName>
        <fullName evidence="1">FBD domain-containing protein</fullName>
    </recommendedName>
</protein>
<name>A0A9J5ZKC9_SOLCO</name>
<dbReference type="EMBL" id="JACXVP010000004">
    <property type="protein sequence ID" value="KAG5612580.1"/>
    <property type="molecule type" value="Genomic_DNA"/>
</dbReference>
<accession>A0A9J5ZKC9</accession>
<dbReference type="SMART" id="SM00579">
    <property type="entry name" value="FBD"/>
    <property type="match status" value="1"/>
</dbReference>
<feature type="domain" description="FBD" evidence="1">
    <location>
        <begin position="36"/>
        <end position="108"/>
    </location>
</feature>